<evidence type="ECO:0000313" key="2">
    <source>
        <dbReference type="EMBL" id="AZS50262.1"/>
    </source>
</evidence>
<name>A0A3S9XCR1_9GAMM</name>
<keyword evidence="1" id="KW-0472">Membrane</keyword>
<gene>
    <name evidence="2" type="ORF">DM558_05485</name>
</gene>
<dbReference type="AlphaFoldDB" id="A0A3S9XCR1"/>
<feature type="transmembrane region" description="Helical" evidence="1">
    <location>
        <begin position="6"/>
        <end position="30"/>
    </location>
</feature>
<evidence type="ECO:0000313" key="3">
    <source>
        <dbReference type="Proteomes" id="UP000273143"/>
    </source>
</evidence>
<sequence length="132" mass="15328">MLDFMMGFYGLYSFFFGFCLIPSILLGVIFQYLVSRQVTRKFAVPLLTVIALVAGIFINYYVLGVPLRDKIYFPIFITITLSTLIISSMRSYFLNRSKCYVNSFIEVVKNIMFAMFVTPIVMPFIFFSFISF</sequence>
<dbReference type="EMBL" id="CP029822">
    <property type="protein sequence ID" value="AZS50262.1"/>
    <property type="molecule type" value="Genomic_DNA"/>
</dbReference>
<proteinExistence type="predicted"/>
<keyword evidence="3" id="KW-1185">Reference proteome</keyword>
<feature type="transmembrane region" description="Helical" evidence="1">
    <location>
        <begin position="110"/>
        <end position="130"/>
    </location>
</feature>
<dbReference type="Proteomes" id="UP000273143">
    <property type="component" value="Chromosome"/>
</dbReference>
<feature type="transmembrane region" description="Helical" evidence="1">
    <location>
        <begin position="42"/>
        <end position="65"/>
    </location>
</feature>
<protein>
    <submittedName>
        <fullName evidence="2">Uncharacterized protein</fullName>
    </submittedName>
</protein>
<organism evidence="2 3">
    <name type="scientific">Entomomonas moraniae</name>
    <dbReference type="NCBI Taxonomy" id="2213226"/>
    <lineage>
        <taxon>Bacteria</taxon>
        <taxon>Pseudomonadati</taxon>
        <taxon>Pseudomonadota</taxon>
        <taxon>Gammaproteobacteria</taxon>
        <taxon>Pseudomonadales</taxon>
        <taxon>Pseudomonadaceae</taxon>
        <taxon>Entomomonas</taxon>
    </lineage>
</organism>
<keyword evidence="1" id="KW-0812">Transmembrane</keyword>
<dbReference type="KEGG" id="emo:DM558_05485"/>
<dbReference type="RefSeq" id="WP_127162487.1">
    <property type="nucleotide sequence ID" value="NZ_CP029822.1"/>
</dbReference>
<feature type="transmembrane region" description="Helical" evidence="1">
    <location>
        <begin position="71"/>
        <end position="89"/>
    </location>
</feature>
<evidence type="ECO:0000256" key="1">
    <source>
        <dbReference type="SAM" id="Phobius"/>
    </source>
</evidence>
<accession>A0A3S9XCR1</accession>
<reference evidence="3" key="1">
    <citation type="submission" date="2018-06" db="EMBL/GenBank/DDBJ databases">
        <title>Complete genome of Pseudomonas insecticola strain QZS01.</title>
        <authorList>
            <person name="Wang J."/>
            <person name="Su Q."/>
        </authorList>
    </citation>
    <scope>NUCLEOTIDE SEQUENCE [LARGE SCALE GENOMIC DNA]</scope>
    <source>
        <strain evidence="3">QZS01</strain>
    </source>
</reference>
<keyword evidence="1" id="KW-1133">Transmembrane helix</keyword>